<keyword evidence="7 9" id="KW-0472">Membrane</keyword>
<evidence type="ECO:0000256" key="3">
    <source>
        <dbReference type="ARBA" id="ARBA00022448"/>
    </source>
</evidence>
<dbReference type="GO" id="GO:0008381">
    <property type="term" value="F:mechanosensitive monoatomic ion channel activity"/>
    <property type="evidence" value="ECO:0000318"/>
    <property type="project" value="GO_Central"/>
</dbReference>
<dbReference type="PANTHER" id="PTHR31618:SF20">
    <property type="entry name" value="MECHANOSENSITIVE ION CHANNEL PROTEIN 10"/>
    <property type="match status" value="1"/>
</dbReference>
<feature type="compositionally biased region" description="Basic and acidic residues" evidence="10">
    <location>
        <begin position="24"/>
        <end position="36"/>
    </location>
</feature>
<dbReference type="GO" id="GO:0050982">
    <property type="term" value="P:detection of mechanical stimulus"/>
    <property type="evidence" value="ECO:0000318"/>
    <property type="project" value="GO_Central"/>
</dbReference>
<keyword evidence="6" id="KW-0406">Ion transport</keyword>
<evidence type="ECO:0000256" key="1">
    <source>
        <dbReference type="ARBA" id="ARBA00004127"/>
    </source>
</evidence>
<evidence type="ECO:0000256" key="10">
    <source>
        <dbReference type="SAM" id="MobiDB-lite"/>
    </source>
</evidence>
<evidence type="ECO:0000256" key="7">
    <source>
        <dbReference type="ARBA" id="ARBA00023136"/>
    </source>
</evidence>
<dbReference type="InterPro" id="IPR006685">
    <property type="entry name" value="MscS_channel_2nd"/>
</dbReference>
<dbReference type="SUPFAM" id="SSF50182">
    <property type="entry name" value="Sm-like ribonucleoproteins"/>
    <property type="match status" value="1"/>
</dbReference>
<proteinExistence type="inferred from homology"/>
<feature type="region of interest" description="Disordered" evidence="10">
    <location>
        <begin position="1"/>
        <end position="120"/>
    </location>
</feature>
<organism evidence="14 15">
    <name type="scientific">Spinacia oleracea</name>
    <name type="common">Spinach</name>
    <dbReference type="NCBI Taxonomy" id="3562"/>
    <lineage>
        <taxon>Eukaryota</taxon>
        <taxon>Viridiplantae</taxon>
        <taxon>Streptophyta</taxon>
        <taxon>Embryophyta</taxon>
        <taxon>Tracheophyta</taxon>
        <taxon>Spermatophyta</taxon>
        <taxon>Magnoliopsida</taxon>
        <taxon>eudicotyledons</taxon>
        <taxon>Gunneridae</taxon>
        <taxon>Pentapetalae</taxon>
        <taxon>Caryophyllales</taxon>
        <taxon>Chenopodiaceae</taxon>
        <taxon>Chenopodioideae</taxon>
        <taxon>Anserineae</taxon>
        <taxon>Spinacia</taxon>
    </lineage>
</organism>
<dbReference type="Gene3D" id="2.30.30.60">
    <property type="match status" value="1"/>
</dbReference>
<feature type="transmembrane region" description="Helical" evidence="11">
    <location>
        <begin position="187"/>
        <end position="209"/>
    </location>
</feature>
<keyword evidence="8" id="KW-0407">Ion channel</keyword>
<dbReference type="GeneID" id="110795107"/>
<evidence type="ECO:0000256" key="2">
    <source>
        <dbReference type="ARBA" id="ARBA00008017"/>
    </source>
</evidence>
<evidence type="ECO:0000259" key="13">
    <source>
        <dbReference type="Pfam" id="PF25886"/>
    </source>
</evidence>
<dbReference type="FunFam" id="2.30.30.60:FF:000003">
    <property type="entry name" value="Predicted mechanosensitive ion channel"/>
    <property type="match status" value="1"/>
</dbReference>
<comment type="subcellular location">
    <subcellularLocation>
        <location evidence="1">Endomembrane system</location>
        <topology evidence="1">Multi-pass membrane protein</topology>
    </subcellularLocation>
    <subcellularLocation>
        <location evidence="9">Membrane</location>
    </subcellularLocation>
</comment>
<keyword evidence="3" id="KW-0813">Transport</keyword>
<dbReference type="PIRSF" id="PIRSF017209">
    <property type="entry name" value="Memb_At2g17000_prd"/>
    <property type="match status" value="1"/>
</dbReference>
<dbReference type="InterPro" id="IPR058650">
    <property type="entry name" value="Msy1/2-like"/>
</dbReference>
<keyword evidence="14" id="KW-1185">Reference proteome</keyword>
<feature type="domain" description="Mechanosensitive ion channel protein Msy1/2-like transmembrane" evidence="13">
    <location>
        <begin position="144"/>
        <end position="296"/>
    </location>
</feature>
<keyword evidence="5 11" id="KW-1133">Transmembrane helix</keyword>
<feature type="transmembrane region" description="Helical" evidence="11">
    <location>
        <begin position="509"/>
        <end position="529"/>
    </location>
</feature>
<feature type="transmembrane region" description="Helical" evidence="11">
    <location>
        <begin position="148"/>
        <end position="167"/>
    </location>
</feature>
<evidence type="ECO:0000256" key="5">
    <source>
        <dbReference type="ARBA" id="ARBA00022989"/>
    </source>
</evidence>
<dbReference type="GO" id="GO:0005886">
    <property type="term" value="C:plasma membrane"/>
    <property type="evidence" value="ECO:0000318"/>
    <property type="project" value="GO_Central"/>
</dbReference>
<dbReference type="GO" id="GO:0006820">
    <property type="term" value="P:monoatomic anion transport"/>
    <property type="evidence" value="ECO:0000318"/>
    <property type="project" value="GO_Central"/>
</dbReference>
<dbReference type="KEGG" id="soe:110795107"/>
<dbReference type="PANTHER" id="PTHR31618">
    <property type="entry name" value="MECHANOSENSITIVE ION CHANNEL PROTEIN 5"/>
    <property type="match status" value="1"/>
</dbReference>
<keyword evidence="4 11" id="KW-0812">Transmembrane</keyword>
<feature type="transmembrane region" description="Helical" evidence="11">
    <location>
        <begin position="267"/>
        <end position="284"/>
    </location>
</feature>
<gene>
    <name evidence="15" type="primary">LOC110795107</name>
</gene>
<reference evidence="15" key="2">
    <citation type="submission" date="2025-08" db="UniProtKB">
        <authorList>
            <consortium name="RefSeq"/>
        </authorList>
    </citation>
    <scope>IDENTIFICATION</scope>
    <source>
        <tissue evidence="15">Leaf</tissue>
    </source>
</reference>
<accession>A0A9R0IV93</accession>
<evidence type="ECO:0000256" key="11">
    <source>
        <dbReference type="SAM" id="Phobius"/>
    </source>
</evidence>
<sequence>MAANNIKNPEEIAIPISPLTNEQFPEKGLQHNEFEAKSANYSSQSPELSTFPSPFSPSPRKTPLRRRNTFKKEPSRFGGPSVPIDSQTLQNLGATPRFSNQSPFSVGGSGRSKVKEKEKEMGPDEKDIYKRVTAQLSAKRSWRMTVKLVLELLVFLLILACLLSSLMVDKFKGKYFSGLAVWKWFTLLMVIFSGILITRWFVNCIVFLIEWKYLLKKNVVYFTHGLQTNVVMFIWIGVILVTWVVLFKHNSDGAPKRSERTKNILDFITWSIVSLFIGSFLWLVKSTLIKVLASSFHLNRFFERIQEAVFSHYVLQTLSGRPVVELARKLSREDSHDSMVSFTDHTGTQTKSKVVDWDKLHKMKKEKVPSWTMQLLVDVVSNSGLSTMSSILNQDVVEGGVELDDDEITCEEEAITTAVRIFYNVLGRDQNEPGDLNEIHKLFIDGNDLHRFMIREEVELVLPLFEVNEKKQIDWKSFSKWVVNVFKDRQALKHALNDNKTAVDDLNKLLNGLLIIITLILWLVSTEVLKTKMLVFFTSQLLVAVFVFGNSCKTLFEAIIFVFVMHPFDVGDRCVIEGTLMVVEEMNILTTVFLKLDKEKVYYPNAVLATKSIGNYYRSPDQTDTMDFSIDYRTPLPKIAELKERIKLYVDQTPHLWHQEHVLAIKEIENINKIKMTLIFTHTMNFQDIPEKIRRKSEFVLQMKSIFDDLNISYQLLPQEVHLTKMAQNQLV</sequence>
<dbReference type="AlphaFoldDB" id="A0A9R0IV93"/>
<evidence type="ECO:0000313" key="14">
    <source>
        <dbReference type="Proteomes" id="UP000813463"/>
    </source>
</evidence>
<dbReference type="RefSeq" id="XP_021855782.1">
    <property type="nucleotide sequence ID" value="XM_022000090.2"/>
</dbReference>
<dbReference type="Proteomes" id="UP000813463">
    <property type="component" value="Chromosome 1"/>
</dbReference>
<name>A0A9R0IV93_SPIOL</name>
<evidence type="ECO:0000256" key="4">
    <source>
        <dbReference type="ARBA" id="ARBA00022692"/>
    </source>
</evidence>
<feature type="transmembrane region" description="Helical" evidence="11">
    <location>
        <begin position="541"/>
        <end position="564"/>
    </location>
</feature>
<dbReference type="InterPro" id="IPR023408">
    <property type="entry name" value="MscS_beta-dom_sf"/>
</dbReference>
<reference evidence="14" key="1">
    <citation type="journal article" date="2021" name="Nat. Commun.">
        <title>Genomic analyses provide insights into spinach domestication and the genetic basis of agronomic traits.</title>
        <authorList>
            <person name="Cai X."/>
            <person name="Sun X."/>
            <person name="Xu C."/>
            <person name="Sun H."/>
            <person name="Wang X."/>
            <person name="Ge C."/>
            <person name="Zhang Z."/>
            <person name="Wang Q."/>
            <person name="Fei Z."/>
            <person name="Jiao C."/>
            <person name="Wang Q."/>
        </authorList>
    </citation>
    <scope>NUCLEOTIDE SEQUENCE [LARGE SCALE GENOMIC DNA]</scope>
    <source>
        <strain evidence="14">cv. Varoflay</strain>
    </source>
</reference>
<dbReference type="Pfam" id="PF25886">
    <property type="entry name" value="Msy1"/>
    <property type="match status" value="1"/>
</dbReference>
<dbReference type="InterPro" id="IPR016688">
    <property type="entry name" value="MscS-like_plants/fungi"/>
</dbReference>
<dbReference type="OrthoDB" id="544685at2759"/>
<dbReference type="Pfam" id="PF00924">
    <property type="entry name" value="MS_channel_2nd"/>
    <property type="match status" value="1"/>
</dbReference>
<feature type="domain" description="Mechanosensitive ion channel MscS" evidence="12">
    <location>
        <begin position="560"/>
        <end position="617"/>
    </location>
</feature>
<protein>
    <recommendedName>
        <fullName evidence="9">Mechanosensitive ion channel protein</fullName>
    </recommendedName>
</protein>
<evidence type="ECO:0000259" key="12">
    <source>
        <dbReference type="Pfam" id="PF00924"/>
    </source>
</evidence>
<feature type="compositionally biased region" description="Polar residues" evidence="10">
    <location>
        <begin position="84"/>
        <end position="104"/>
    </location>
</feature>
<evidence type="ECO:0000256" key="6">
    <source>
        <dbReference type="ARBA" id="ARBA00023065"/>
    </source>
</evidence>
<feature type="transmembrane region" description="Helical" evidence="11">
    <location>
        <begin position="230"/>
        <end position="247"/>
    </location>
</feature>
<comment type="similarity">
    <text evidence="2 9">Belongs to the MscS (TC 1.A.23) family.</text>
</comment>
<evidence type="ECO:0000313" key="15">
    <source>
        <dbReference type="RefSeq" id="XP_021855782.1"/>
    </source>
</evidence>
<evidence type="ECO:0000256" key="8">
    <source>
        <dbReference type="ARBA" id="ARBA00023303"/>
    </source>
</evidence>
<evidence type="ECO:0000256" key="9">
    <source>
        <dbReference type="PIRNR" id="PIRNR017209"/>
    </source>
</evidence>
<dbReference type="InterPro" id="IPR010920">
    <property type="entry name" value="LSM_dom_sf"/>
</dbReference>